<feature type="transmembrane region" description="Helical" evidence="10">
    <location>
        <begin position="97"/>
        <end position="116"/>
    </location>
</feature>
<protein>
    <recommendedName>
        <fullName evidence="10">Fluoride-specific ion channel FluC</fullName>
    </recommendedName>
</protein>
<dbReference type="GO" id="GO:0005886">
    <property type="term" value="C:plasma membrane"/>
    <property type="evidence" value="ECO:0007669"/>
    <property type="project" value="UniProtKB-SubCell"/>
</dbReference>
<accession>A0A0R2MEH7</accession>
<evidence type="ECO:0000256" key="7">
    <source>
        <dbReference type="ARBA" id="ARBA00035120"/>
    </source>
</evidence>
<feature type="transmembrane region" description="Helical" evidence="10">
    <location>
        <begin position="60"/>
        <end position="77"/>
    </location>
</feature>
<keyword evidence="2 10" id="KW-1003">Cell membrane</keyword>
<comment type="function">
    <text evidence="9 10">Fluoride-specific ion channel. Important for reducing fluoride concentration in the cell, thus reducing its toxicity.</text>
</comment>
<evidence type="ECO:0000256" key="2">
    <source>
        <dbReference type="ARBA" id="ARBA00022475"/>
    </source>
</evidence>
<keyword evidence="4 10" id="KW-1133">Transmembrane helix</keyword>
<feature type="transmembrane region" description="Helical" evidence="10">
    <location>
        <begin position="34"/>
        <end position="53"/>
    </location>
</feature>
<keyword evidence="3 10" id="KW-0812">Transmembrane</keyword>
<sequence>MLTLIILAGSGAAVGALCRFGLMRLAQPLNGRWPLPVATLFINLTGSLLLGMILTHHLPLNWQVFLGTGIMGGYTTFSTMINEVVLLSRNHHRQTAWSYLGLSLLGGLGLTLIGTLI</sequence>
<dbReference type="InterPro" id="IPR003691">
    <property type="entry name" value="FluC"/>
</dbReference>
<dbReference type="PANTHER" id="PTHR28259:SF1">
    <property type="entry name" value="FLUORIDE EXPORT PROTEIN 1-RELATED"/>
    <property type="match status" value="1"/>
</dbReference>
<name>A0A0R2MEH7_9LACO</name>
<gene>
    <name evidence="10" type="primary">fluC</name>
    <name evidence="10" type="synonym">crcB</name>
    <name evidence="11" type="ORF">IV64_GL002550</name>
</gene>
<dbReference type="EMBL" id="JQCL01000057">
    <property type="protein sequence ID" value="KRO10860.1"/>
    <property type="molecule type" value="Genomic_DNA"/>
</dbReference>
<evidence type="ECO:0000313" key="12">
    <source>
        <dbReference type="Proteomes" id="UP000051783"/>
    </source>
</evidence>
<keyword evidence="10" id="KW-0479">Metal-binding</keyword>
<keyword evidence="10" id="KW-0915">Sodium</keyword>
<evidence type="ECO:0000256" key="10">
    <source>
        <dbReference type="HAMAP-Rule" id="MF_00454"/>
    </source>
</evidence>
<feature type="binding site" evidence="10">
    <location>
        <position position="75"/>
    </location>
    <ligand>
        <name>Na(+)</name>
        <dbReference type="ChEBI" id="CHEBI:29101"/>
        <note>structural</note>
    </ligand>
</feature>
<dbReference type="GO" id="GO:0046872">
    <property type="term" value="F:metal ion binding"/>
    <property type="evidence" value="ECO:0007669"/>
    <property type="project" value="UniProtKB-KW"/>
</dbReference>
<comment type="caution">
    <text evidence="11">The sequence shown here is derived from an EMBL/GenBank/DDBJ whole genome shotgun (WGS) entry which is preliminary data.</text>
</comment>
<evidence type="ECO:0000256" key="3">
    <source>
        <dbReference type="ARBA" id="ARBA00022692"/>
    </source>
</evidence>
<feature type="binding site" evidence="10">
    <location>
        <position position="72"/>
    </location>
    <ligand>
        <name>Na(+)</name>
        <dbReference type="ChEBI" id="CHEBI:29101"/>
        <note>structural</note>
    </ligand>
</feature>
<keyword evidence="6 10" id="KW-0407">Ion channel</keyword>
<evidence type="ECO:0000256" key="6">
    <source>
        <dbReference type="ARBA" id="ARBA00023303"/>
    </source>
</evidence>
<dbReference type="AlphaFoldDB" id="A0A0R2MEH7"/>
<keyword evidence="10" id="KW-0406">Ion transport</keyword>
<dbReference type="RefSeq" id="WP_057706249.1">
    <property type="nucleotide sequence ID" value="NZ_JQCL01000057.1"/>
</dbReference>
<dbReference type="Pfam" id="PF02537">
    <property type="entry name" value="CRCB"/>
    <property type="match status" value="1"/>
</dbReference>
<evidence type="ECO:0000256" key="5">
    <source>
        <dbReference type="ARBA" id="ARBA00023136"/>
    </source>
</evidence>
<reference evidence="11 12" key="1">
    <citation type="journal article" date="2015" name="Genome Announc.">
        <title>Expanding the biotechnology potential of lactobacilli through comparative genomics of 213 strains and associated genera.</title>
        <authorList>
            <person name="Sun Z."/>
            <person name="Harris H.M."/>
            <person name="McCann A."/>
            <person name="Guo C."/>
            <person name="Argimon S."/>
            <person name="Zhang W."/>
            <person name="Yang X."/>
            <person name="Jeffery I.B."/>
            <person name="Cooney J.C."/>
            <person name="Kagawa T.F."/>
            <person name="Liu W."/>
            <person name="Song Y."/>
            <person name="Salvetti E."/>
            <person name="Wrobel A."/>
            <person name="Rasinkangas P."/>
            <person name="Parkhill J."/>
            <person name="Rea M.C."/>
            <person name="O'Sullivan O."/>
            <person name="Ritari J."/>
            <person name="Douillard F.P."/>
            <person name="Paul Ross R."/>
            <person name="Yang R."/>
            <person name="Briner A.E."/>
            <person name="Felis G.E."/>
            <person name="de Vos W.M."/>
            <person name="Barrangou R."/>
            <person name="Klaenhammer T.R."/>
            <person name="Caufield P.W."/>
            <person name="Cui Y."/>
            <person name="Zhang H."/>
            <person name="O'Toole P.W."/>
        </authorList>
    </citation>
    <scope>NUCLEOTIDE SEQUENCE [LARGE SCALE GENOMIC DNA]</scope>
    <source>
        <strain evidence="11 12">LMG 26013</strain>
    </source>
</reference>
<dbReference type="PATRIC" id="fig|942150.3.peg.2658"/>
<comment type="catalytic activity">
    <reaction evidence="8">
        <text>fluoride(in) = fluoride(out)</text>
        <dbReference type="Rhea" id="RHEA:76159"/>
        <dbReference type="ChEBI" id="CHEBI:17051"/>
    </reaction>
    <physiologicalReaction direction="left-to-right" evidence="8">
        <dbReference type="Rhea" id="RHEA:76160"/>
    </physiologicalReaction>
</comment>
<dbReference type="OrthoDB" id="9815830at2"/>
<dbReference type="GO" id="GO:0062054">
    <property type="term" value="F:fluoride channel activity"/>
    <property type="evidence" value="ECO:0007669"/>
    <property type="project" value="UniProtKB-UniRule"/>
</dbReference>
<evidence type="ECO:0000313" key="11">
    <source>
        <dbReference type="EMBL" id="KRO10860.1"/>
    </source>
</evidence>
<dbReference type="HAMAP" id="MF_00454">
    <property type="entry name" value="FluC"/>
    <property type="match status" value="1"/>
</dbReference>
<evidence type="ECO:0000256" key="4">
    <source>
        <dbReference type="ARBA" id="ARBA00022989"/>
    </source>
</evidence>
<keyword evidence="10" id="KW-0813">Transport</keyword>
<organism evidence="11 12">
    <name type="scientific">Lactiplantibacillus xiangfangensis</name>
    <dbReference type="NCBI Taxonomy" id="942150"/>
    <lineage>
        <taxon>Bacteria</taxon>
        <taxon>Bacillati</taxon>
        <taxon>Bacillota</taxon>
        <taxon>Bacilli</taxon>
        <taxon>Lactobacillales</taxon>
        <taxon>Lactobacillaceae</taxon>
        <taxon>Lactiplantibacillus</taxon>
    </lineage>
</organism>
<keyword evidence="12" id="KW-1185">Reference proteome</keyword>
<evidence type="ECO:0000256" key="8">
    <source>
        <dbReference type="ARBA" id="ARBA00035585"/>
    </source>
</evidence>
<comment type="similarity">
    <text evidence="7 10">Belongs to the fluoride channel Fluc/FEX (TC 1.A.43) family.</text>
</comment>
<evidence type="ECO:0000256" key="1">
    <source>
        <dbReference type="ARBA" id="ARBA00004651"/>
    </source>
</evidence>
<proteinExistence type="inferred from homology"/>
<keyword evidence="5 10" id="KW-0472">Membrane</keyword>
<dbReference type="Proteomes" id="UP000051783">
    <property type="component" value="Unassembled WGS sequence"/>
</dbReference>
<evidence type="ECO:0000256" key="9">
    <source>
        <dbReference type="ARBA" id="ARBA00049940"/>
    </source>
</evidence>
<dbReference type="GO" id="GO:0140114">
    <property type="term" value="P:cellular detoxification of fluoride"/>
    <property type="evidence" value="ECO:0007669"/>
    <property type="project" value="UniProtKB-UniRule"/>
</dbReference>
<comment type="activity regulation">
    <text evidence="10">Na(+) is not transported, but it plays an essential structural role and its presence is essential for fluoride channel function.</text>
</comment>
<comment type="subcellular location">
    <subcellularLocation>
        <location evidence="1 10">Cell membrane</location>
        <topology evidence="1 10">Multi-pass membrane protein</topology>
    </subcellularLocation>
</comment>
<dbReference type="PANTHER" id="PTHR28259">
    <property type="entry name" value="FLUORIDE EXPORT PROTEIN 1-RELATED"/>
    <property type="match status" value="1"/>
</dbReference>